<comment type="caution">
    <text evidence="2">The sequence shown here is derived from an EMBL/GenBank/DDBJ whole genome shotgun (WGS) entry which is preliminary data.</text>
</comment>
<dbReference type="EMBL" id="RJVU01078493">
    <property type="protein sequence ID" value="ROI15761.1"/>
    <property type="molecule type" value="Genomic_DNA"/>
</dbReference>
<dbReference type="Proteomes" id="UP000281406">
    <property type="component" value="Unassembled WGS sequence"/>
</dbReference>
<dbReference type="AlphaFoldDB" id="A0A3N0XG28"/>
<reference evidence="2 3" key="1">
    <citation type="submission" date="2018-10" db="EMBL/GenBank/DDBJ databases">
        <title>Genome assembly for a Yunnan-Guizhou Plateau 3E fish, Anabarilius grahami (Regan), and its evolutionary and genetic applications.</title>
        <authorList>
            <person name="Jiang W."/>
        </authorList>
    </citation>
    <scope>NUCLEOTIDE SEQUENCE [LARGE SCALE GENOMIC DNA]</scope>
    <source>
        <strain evidence="2">AG-KIZ</strain>
        <tissue evidence="2">Muscle</tissue>
    </source>
</reference>
<evidence type="ECO:0000256" key="1">
    <source>
        <dbReference type="SAM" id="SignalP"/>
    </source>
</evidence>
<name>A0A3N0XG28_ANAGA</name>
<evidence type="ECO:0000313" key="3">
    <source>
        <dbReference type="Proteomes" id="UP000281406"/>
    </source>
</evidence>
<feature type="signal peptide" evidence="1">
    <location>
        <begin position="1"/>
        <end position="25"/>
    </location>
</feature>
<evidence type="ECO:0008006" key="4">
    <source>
        <dbReference type="Google" id="ProtNLM"/>
    </source>
</evidence>
<feature type="chain" id="PRO_5017984901" description="Secreted protein" evidence="1">
    <location>
        <begin position="26"/>
        <end position="94"/>
    </location>
</feature>
<keyword evidence="3" id="KW-1185">Reference proteome</keyword>
<gene>
    <name evidence="2" type="ORF">DPX16_16190</name>
</gene>
<keyword evidence="1" id="KW-0732">Signal</keyword>
<protein>
    <recommendedName>
        <fullName evidence="4">Secreted protein</fullName>
    </recommendedName>
</protein>
<accession>A0A3N0XG28</accession>
<evidence type="ECO:0000313" key="2">
    <source>
        <dbReference type="EMBL" id="ROI15761.1"/>
    </source>
</evidence>
<organism evidence="2 3">
    <name type="scientific">Anabarilius grahami</name>
    <name type="common">Kanglang fish</name>
    <name type="synonym">Barilius grahami</name>
    <dbReference type="NCBI Taxonomy" id="495550"/>
    <lineage>
        <taxon>Eukaryota</taxon>
        <taxon>Metazoa</taxon>
        <taxon>Chordata</taxon>
        <taxon>Craniata</taxon>
        <taxon>Vertebrata</taxon>
        <taxon>Euteleostomi</taxon>
        <taxon>Actinopterygii</taxon>
        <taxon>Neopterygii</taxon>
        <taxon>Teleostei</taxon>
        <taxon>Ostariophysi</taxon>
        <taxon>Cypriniformes</taxon>
        <taxon>Xenocyprididae</taxon>
        <taxon>Xenocypridinae</taxon>
        <taxon>Xenocypridinae incertae sedis</taxon>
        <taxon>Anabarilius</taxon>
    </lineage>
</organism>
<sequence length="94" mass="9673">MVAAAATCLLCGGVVFLRGVWTGTGVNVLEKSDLGQWSRGEVSAGGPVTRRSGRGKPQYPSESIACIKESGVVCSPYRLCADDCVSVSLPGLAL</sequence>
<proteinExistence type="predicted"/>